<organism evidence="1 2">
    <name type="scientific">Aplosporella prunicola CBS 121167</name>
    <dbReference type="NCBI Taxonomy" id="1176127"/>
    <lineage>
        <taxon>Eukaryota</taxon>
        <taxon>Fungi</taxon>
        <taxon>Dikarya</taxon>
        <taxon>Ascomycota</taxon>
        <taxon>Pezizomycotina</taxon>
        <taxon>Dothideomycetes</taxon>
        <taxon>Dothideomycetes incertae sedis</taxon>
        <taxon>Botryosphaeriales</taxon>
        <taxon>Aplosporellaceae</taxon>
        <taxon>Aplosporella</taxon>
    </lineage>
</organism>
<dbReference type="Proteomes" id="UP000799438">
    <property type="component" value="Unassembled WGS sequence"/>
</dbReference>
<gene>
    <name evidence="1" type="ORF">K452DRAFT_51596</name>
</gene>
<keyword evidence="2" id="KW-1185">Reference proteome</keyword>
<name>A0A6A6AVG3_9PEZI</name>
<accession>A0A6A6AVG3</accession>
<proteinExistence type="predicted"/>
<sequence length="92" mass="10188">MLAGALFACGNDPNSLVMRKIATFIGISINLICKDILHCGLCWGERERGCEQSFVGVDPDGDPRHRIVDAHGLLSRKRREGSYGERIRAFLS</sequence>
<dbReference type="RefSeq" id="XP_033390902.1">
    <property type="nucleotide sequence ID" value="XM_033546780.1"/>
</dbReference>
<reference evidence="1" key="1">
    <citation type="journal article" date="2020" name="Stud. Mycol.">
        <title>101 Dothideomycetes genomes: a test case for predicting lifestyles and emergence of pathogens.</title>
        <authorList>
            <person name="Haridas S."/>
            <person name="Albert R."/>
            <person name="Binder M."/>
            <person name="Bloem J."/>
            <person name="Labutti K."/>
            <person name="Salamov A."/>
            <person name="Andreopoulos B."/>
            <person name="Baker S."/>
            <person name="Barry K."/>
            <person name="Bills G."/>
            <person name="Bluhm B."/>
            <person name="Cannon C."/>
            <person name="Castanera R."/>
            <person name="Culley D."/>
            <person name="Daum C."/>
            <person name="Ezra D."/>
            <person name="Gonzalez J."/>
            <person name="Henrissat B."/>
            <person name="Kuo A."/>
            <person name="Liang C."/>
            <person name="Lipzen A."/>
            <person name="Lutzoni F."/>
            <person name="Magnuson J."/>
            <person name="Mondo S."/>
            <person name="Nolan M."/>
            <person name="Ohm R."/>
            <person name="Pangilinan J."/>
            <person name="Park H.-J."/>
            <person name="Ramirez L."/>
            <person name="Alfaro M."/>
            <person name="Sun H."/>
            <person name="Tritt A."/>
            <person name="Yoshinaga Y."/>
            <person name="Zwiers L.-H."/>
            <person name="Turgeon B."/>
            <person name="Goodwin S."/>
            <person name="Spatafora J."/>
            <person name="Crous P."/>
            <person name="Grigoriev I."/>
        </authorList>
    </citation>
    <scope>NUCLEOTIDE SEQUENCE</scope>
    <source>
        <strain evidence="1">CBS 121167</strain>
    </source>
</reference>
<evidence type="ECO:0000313" key="2">
    <source>
        <dbReference type="Proteomes" id="UP000799438"/>
    </source>
</evidence>
<dbReference type="AlphaFoldDB" id="A0A6A6AVG3"/>
<dbReference type="GeneID" id="54304287"/>
<evidence type="ECO:0000313" key="1">
    <source>
        <dbReference type="EMBL" id="KAF2135183.1"/>
    </source>
</evidence>
<dbReference type="EMBL" id="ML995640">
    <property type="protein sequence ID" value="KAF2135183.1"/>
    <property type="molecule type" value="Genomic_DNA"/>
</dbReference>
<protein>
    <submittedName>
        <fullName evidence="1">Uncharacterized protein</fullName>
    </submittedName>
</protein>